<dbReference type="EMBL" id="CAJHNJ030000099">
    <property type="protein sequence ID" value="CAG9135315.1"/>
    <property type="molecule type" value="Genomic_DNA"/>
</dbReference>
<keyword evidence="2" id="KW-0472">Membrane</keyword>
<dbReference type="AlphaFoldDB" id="A0A8S4G2K6"/>
<keyword evidence="4" id="KW-1185">Reference proteome</keyword>
<evidence type="ECO:0000313" key="3">
    <source>
        <dbReference type="EMBL" id="CAG9135315.1"/>
    </source>
</evidence>
<sequence length="328" mass="35572">MSVQECFVERVKKDAYTKLQVNGVRTILALENETISVECSSLIAGRCEVKINATKADAGEWHCHIGTSTVGLESKQKIVVRIVDKLAAVEPNLTVVHARPATLLCVSAQTLTPLSYCRFEPPSGSPFSISPEVTEDKAILGRYYFPANRSLDGGACAVRLRRVRHDDRGAWTCAAGLDDGNEYVDVIHLEVQGDLDGGACAVRVRRVRHDDRGAWTCAAGLDDGNEYVDVIHLEVQGYYTMSTASVTGITFGSIAAIAVLVILGVSAWKKKTFLTGRARPEAREMAEEHEMAAVPAETGRTPVGSQRTIPSVIVESPSEPSTSIRHEH</sequence>
<comment type="caution">
    <text evidence="3">The sequence shown here is derived from an EMBL/GenBank/DDBJ whole genome shotgun (WGS) entry which is preliminary data.</text>
</comment>
<name>A0A8S4G2K6_PLUXY</name>
<organism evidence="3 4">
    <name type="scientific">Plutella xylostella</name>
    <name type="common">Diamondback moth</name>
    <name type="synonym">Plutella maculipennis</name>
    <dbReference type="NCBI Taxonomy" id="51655"/>
    <lineage>
        <taxon>Eukaryota</taxon>
        <taxon>Metazoa</taxon>
        <taxon>Ecdysozoa</taxon>
        <taxon>Arthropoda</taxon>
        <taxon>Hexapoda</taxon>
        <taxon>Insecta</taxon>
        <taxon>Pterygota</taxon>
        <taxon>Neoptera</taxon>
        <taxon>Endopterygota</taxon>
        <taxon>Lepidoptera</taxon>
        <taxon>Glossata</taxon>
        <taxon>Ditrysia</taxon>
        <taxon>Yponomeutoidea</taxon>
        <taxon>Plutellidae</taxon>
        <taxon>Plutella</taxon>
    </lineage>
</organism>
<protein>
    <submittedName>
        <fullName evidence="3">(diamondback moth) hypothetical protein</fullName>
    </submittedName>
</protein>
<evidence type="ECO:0000256" key="2">
    <source>
        <dbReference type="SAM" id="Phobius"/>
    </source>
</evidence>
<dbReference type="Proteomes" id="UP000653454">
    <property type="component" value="Unassembled WGS sequence"/>
</dbReference>
<feature type="compositionally biased region" description="Low complexity" evidence="1">
    <location>
        <begin position="309"/>
        <end position="328"/>
    </location>
</feature>
<reference evidence="3" key="1">
    <citation type="submission" date="2020-11" db="EMBL/GenBank/DDBJ databases">
        <authorList>
            <person name="Whiteford S."/>
        </authorList>
    </citation>
    <scope>NUCLEOTIDE SEQUENCE</scope>
</reference>
<evidence type="ECO:0000256" key="1">
    <source>
        <dbReference type="SAM" id="MobiDB-lite"/>
    </source>
</evidence>
<keyword evidence="2" id="KW-1133">Transmembrane helix</keyword>
<feature type="transmembrane region" description="Helical" evidence="2">
    <location>
        <begin position="249"/>
        <end position="268"/>
    </location>
</feature>
<evidence type="ECO:0000313" key="4">
    <source>
        <dbReference type="Proteomes" id="UP000653454"/>
    </source>
</evidence>
<feature type="region of interest" description="Disordered" evidence="1">
    <location>
        <begin position="290"/>
        <end position="328"/>
    </location>
</feature>
<proteinExistence type="predicted"/>
<accession>A0A8S4G2K6</accession>
<keyword evidence="2" id="KW-0812">Transmembrane</keyword>
<gene>
    <name evidence="3" type="ORF">PLXY2_LOCUS13554</name>
</gene>